<evidence type="ECO:0000256" key="6">
    <source>
        <dbReference type="ARBA" id="ARBA00023136"/>
    </source>
</evidence>
<organism evidence="10 11">
    <name type="scientific">Sporocytophaga myxococcoides</name>
    <dbReference type="NCBI Taxonomy" id="153721"/>
    <lineage>
        <taxon>Bacteria</taxon>
        <taxon>Pseudomonadati</taxon>
        <taxon>Bacteroidota</taxon>
        <taxon>Cytophagia</taxon>
        <taxon>Cytophagales</taxon>
        <taxon>Cytophagaceae</taxon>
        <taxon>Sporocytophaga</taxon>
    </lineage>
</organism>
<evidence type="ECO:0000313" key="11">
    <source>
        <dbReference type="Proteomes" id="UP000030185"/>
    </source>
</evidence>
<dbReference type="PANTHER" id="PTHR30489">
    <property type="entry name" value="LIPOPROTEIN-RELEASING SYSTEM TRANSMEMBRANE PROTEIN LOLE"/>
    <property type="match status" value="1"/>
</dbReference>
<comment type="subcellular location">
    <subcellularLocation>
        <location evidence="1">Cell membrane</location>
        <topology evidence="1">Multi-pass membrane protein</topology>
    </subcellularLocation>
</comment>
<gene>
    <name evidence="10" type="ORF">MYP_3496</name>
</gene>
<evidence type="ECO:0000259" key="9">
    <source>
        <dbReference type="Pfam" id="PF12704"/>
    </source>
</evidence>
<dbReference type="Pfam" id="PF12704">
    <property type="entry name" value="MacB_PCD"/>
    <property type="match status" value="1"/>
</dbReference>
<dbReference type="EMBL" id="BBLT01000007">
    <property type="protein sequence ID" value="GAL86267.1"/>
    <property type="molecule type" value="Genomic_DNA"/>
</dbReference>
<dbReference type="GO" id="GO:0044874">
    <property type="term" value="P:lipoprotein localization to outer membrane"/>
    <property type="evidence" value="ECO:0007669"/>
    <property type="project" value="TreeGrafter"/>
</dbReference>
<keyword evidence="11" id="KW-1185">Reference proteome</keyword>
<evidence type="ECO:0000256" key="2">
    <source>
        <dbReference type="ARBA" id="ARBA00005236"/>
    </source>
</evidence>
<accession>A0A098LIR3</accession>
<dbReference type="Proteomes" id="UP000030185">
    <property type="component" value="Unassembled WGS sequence"/>
</dbReference>
<dbReference type="eggNOG" id="COG4591">
    <property type="taxonomic scope" value="Bacteria"/>
</dbReference>
<dbReference type="AlphaFoldDB" id="A0A098LIR3"/>
<evidence type="ECO:0000256" key="1">
    <source>
        <dbReference type="ARBA" id="ARBA00004651"/>
    </source>
</evidence>
<reference evidence="10 11" key="1">
    <citation type="submission" date="2014-09" db="EMBL/GenBank/DDBJ databases">
        <title>Sporocytophaga myxococcoides PG-01 genome sequencing.</title>
        <authorList>
            <person name="Liu L."/>
            <person name="Gao P.J."/>
            <person name="Chen G.J."/>
            <person name="Wang L.S."/>
        </authorList>
    </citation>
    <scope>NUCLEOTIDE SEQUENCE [LARGE SCALE GENOMIC DNA]</scope>
    <source>
        <strain evidence="10 11">PG-01</strain>
    </source>
</reference>
<evidence type="ECO:0000256" key="4">
    <source>
        <dbReference type="ARBA" id="ARBA00022692"/>
    </source>
</evidence>
<feature type="transmembrane region" description="Helical" evidence="7">
    <location>
        <begin position="21"/>
        <end position="45"/>
    </location>
</feature>
<protein>
    <recommendedName>
        <fullName evidence="12">ABC transporter permease</fullName>
    </recommendedName>
</protein>
<evidence type="ECO:0000256" key="5">
    <source>
        <dbReference type="ARBA" id="ARBA00022989"/>
    </source>
</evidence>
<keyword evidence="4 7" id="KW-0812">Transmembrane</keyword>
<comment type="caution">
    <text evidence="10">The sequence shown here is derived from an EMBL/GenBank/DDBJ whole genome shotgun (WGS) entry which is preliminary data.</text>
</comment>
<feature type="domain" description="MacB-like periplasmic core" evidence="9">
    <location>
        <begin position="26"/>
        <end position="213"/>
    </location>
</feature>
<keyword evidence="5 7" id="KW-1133">Transmembrane helix</keyword>
<evidence type="ECO:0000256" key="7">
    <source>
        <dbReference type="SAM" id="Phobius"/>
    </source>
</evidence>
<dbReference type="STRING" id="153721.MYP_3496"/>
<evidence type="ECO:0000259" key="8">
    <source>
        <dbReference type="Pfam" id="PF02687"/>
    </source>
</evidence>
<keyword evidence="6 7" id="KW-0472">Membrane</keyword>
<dbReference type="PANTHER" id="PTHR30489:SF0">
    <property type="entry name" value="LIPOPROTEIN-RELEASING SYSTEM TRANSMEMBRANE PROTEIN LOLE"/>
    <property type="match status" value="1"/>
</dbReference>
<feature type="transmembrane region" description="Helical" evidence="7">
    <location>
        <begin position="316"/>
        <end position="346"/>
    </location>
</feature>
<evidence type="ECO:0008006" key="12">
    <source>
        <dbReference type="Google" id="ProtNLM"/>
    </source>
</evidence>
<dbReference type="OrthoDB" id="1522670at2"/>
<sequence>MNIYQFISSRIRHVRKDSFTYLVRNIAIASIAIGLAFIIVSFGILEGFKKRIKEKIFSFGAHIQVSRHDISRSYEESPFPKHTDLYDHPSKIKEIAHIQVYSKKAGLLKTDEEVNGVIVKGIGKDFSFSRFKDNIVEGRFLTLPDSGYSREIMISKMIANKMRLSIGDSVMIFFVQNPPRYRKLLIKGIYETGLEEFDDLIILGDIRLLQKINNWNEELIGGYEIFLKDFSTLDTASEKVFDAMDYDMQLEKITDRYIQIFDWLALLNRNVAIFLVLILFVASFNMVSTLFIMIMERTRMIGILKAFGATDGQIRGVFWYNGIFIILRGMLWGNIAGIGFCLLQYYFKIIPLDPENYYMSSVPIEWNFEVLGLINLMTFILIALVMFIPVFVISKIKPVKSIKFS</sequence>
<evidence type="ECO:0000256" key="3">
    <source>
        <dbReference type="ARBA" id="ARBA00022475"/>
    </source>
</evidence>
<name>A0A098LIR3_9BACT</name>
<proteinExistence type="inferred from homology"/>
<dbReference type="RefSeq" id="WP_045465876.1">
    <property type="nucleotide sequence ID" value="NZ_BBLT01000007.1"/>
</dbReference>
<dbReference type="InterPro" id="IPR025857">
    <property type="entry name" value="MacB_PCD"/>
</dbReference>
<dbReference type="Pfam" id="PF02687">
    <property type="entry name" value="FtsX"/>
    <property type="match status" value="1"/>
</dbReference>
<dbReference type="InterPro" id="IPR051447">
    <property type="entry name" value="Lipoprotein-release_system"/>
</dbReference>
<comment type="similarity">
    <text evidence="2">Belongs to the ABC-4 integral membrane protein family. LolC/E subfamily.</text>
</comment>
<dbReference type="GO" id="GO:0098797">
    <property type="term" value="C:plasma membrane protein complex"/>
    <property type="evidence" value="ECO:0007669"/>
    <property type="project" value="TreeGrafter"/>
</dbReference>
<keyword evidence="3" id="KW-1003">Cell membrane</keyword>
<dbReference type="InterPro" id="IPR003838">
    <property type="entry name" value="ABC3_permease_C"/>
</dbReference>
<feature type="domain" description="ABC3 transporter permease C-terminal" evidence="8">
    <location>
        <begin position="273"/>
        <end position="398"/>
    </location>
</feature>
<feature type="transmembrane region" description="Helical" evidence="7">
    <location>
        <begin position="271"/>
        <end position="295"/>
    </location>
</feature>
<feature type="transmembrane region" description="Helical" evidence="7">
    <location>
        <begin position="366"/>
        <end position="393"/>
    </location>
</feature>
<evidence type="ECO:0000313" key="10">
    <source>
        <dbReference type="EMBL" id="GAL86267.1"/>
    </source>
</evidence>